<evidence type="ECO:0000259" key="3">
    <source>
        <dbReference type="PROSITE" id="PS50011"/>
    </source>
</evidence>
<gene>
    <name evidence="4" type="ORF">SSLN_LOCUS9864</name>
</gene>
<dbReference type="Gene3D" id="1.10.510.10">
    <property type="entry name" value="Transferase(Phosphotransferase) domain 1"/>
    <property type="match status" value="1"/>
</dbReference>
<dbReference type="OrthoDB" id="193931at2759"/>
<dbReference type="EMBL" id="UYSU01035501">
    <property type="protein sequence ID" value="VDL96249.1"/>
    <property type="molecule type" value="Genomic_DNA"/>
</dbReference>
<accession>A0A183T066</accession>
<keyword evidence="5" id="KW-1185">Reference proteome</keyword>
<dbReference type="PROSITE" id="PS50011">
    <property type="entry name" value="PROTEIN_KINASE_DOM"/>
    <property type="match status" value="1"/>
</dbReference>
<dbReference type="InterPro" id="IPR011009">
    <property type="entry name" value="Kinase-like_dom_sf"/>
</dbReference>
<proteinExistence type="predicted"/>
<organism evidence="6">
    <name type="scientific">Schistocephalus solidus</name>
    <name type="common">Tapeworm</name>
    <dbReference type="NCBI Taxonomy" id="70667"/>
    <lineage>
        <taxon>Eukaryota</taxon>
        <taxon>Metazoa</taxon>
        <taxon>Spiralia</taxon>
        <taxon>Lophotrochozoa</taxon>
        <taxon>Platyhelminthes</taxon>
        <taxon>Cestoda</taxon>
        <taxon>Eucestoda</taxon>
        <taxon>Diphyllobothriidea</taxon>
        <taxon>Diphyllobothriidae</taxon>
        <taxon>Schistocephalus</taxon>
    </lineage>
</organism>
<evidence type="ECO:0000313" key="4">
    <source>
        <dbReference type="EMBL" id="VDL96249.1"/>
    </source>
</evidence>
<dbReference type="AlphaFoldDB" id="A0A183T066"/>
<dbReference type="PANTHER" id="PTHR24346">
    <property type="entry name" value="MAP/MICROTUBULE AFFINITY-REGULATING KINASE"/>
    <property type="match status" value="1"/>
</dbReference>
<dbReference type="Pfam" id="PF00069">
    <property type="entry name" value="Pkinase"/>
    <property type="match status" value="1"/>
</dbReference>
<sequence>MAGAKLRSPVELFARDDHILIEYKHKKRVGDYLLGPCIGKGSFATVYEAMHAPTGEKVSRLEYYPERQVAVKVVSKQRCLTDEYTRRNLRREGSLLQKLRHSHLIQLYEVLETKRTYYLVMELCTGDSMLQRIERTGRIDEPTARRYLRQIVTAVRYLHENGIIHRLVGSKLKNKAQMKLRI</sequence>
<evidence type="ECO:0000313" key="6">
    <source>
        <dbReference type="WBParaSite" id="SSLN_0001023001-mRNA-1"/>
    </source>
</evidence>
<dbReference type="GO" id="GO:0005524">
    <property type="term" value="F:ATP binding"/>
    <property type="evidence" value="ECO:0007669"/>
    <property type="project" value="UniProtKB-KW"/>
</dbReference>
<reference evidence="4 5" key="2">
    <citation type="submission" date="2018-11" db="EMBL/GenBank/DDBJ databases">
        <authorList>
            <consortium name="Pathogen Informatics"/>
        </authorList>
    </citation>
    <scope>NUCLEOTIDE SEQUENCE [LARGE SCALE GENOMIC DNA]</scope>
    <source>
        <strain evidence="4 5">NST_G2</strain>
    </source>
</reference>
<dbReference type="WBParaSite" id="SSLN_0001023001-mRNA-1">
    <property type="protein sequence ID" value="SSLN_0001023001-mRNA-1"/>
    <property type="gene ID" value="SSLN_0001023001"/>
</dbReference>
<dbReference type="Proteomes" id="UP000275846">
    <property type="component" value="Unassembled WGS sequence"/>
</dbReference>
<dbReference type="GO" id="GO:0005737">
    <property type="term" value="C:cytoplasm"/>
    <property type="evidence" value="ECO:0007669"/>
    <property type="project" value="TreeGrafter"/>
</dbReference>
<keyword evidence="2" id="KW-0067">ATP-binding</keyword>
<keyword evidence="1" id="KW-0547">Nucleotide-binding</keyword>
<reference evidence="6" key="1">
    <citation type="submission" date="2016-06" db="UniProtKB">
        <authorList>
            <consortium name="WormBaseParasite"/>
        </authorList>
    </citation>
    <scope>IDENTIFICATION</scope>
</reference>
<evidence type="ECO:0000313" key="5">
    <source>
        <dbReference type="Proteomes" id="UP000275846"/>
    </source>
</evidence>
<dbReference type="GO" id="GO:0035556">
    <property type="term" value="P:intracellular signal transduction"/>
    <property type="evidence" value="ECO:0007669"/>
    <property type="project" value="TreeGrafter"/>
</dbReference>
<dbReference type="GO" id="GO:0004674">
    <property type="term" value="F:protein serine/threonine kinase activity"/>
    <property type="evidence" value="ECO:0007669"/>
    <property type="project" value="TreeGrafter"/>
</dbReference>
<dbReference type="STRING" id="70667.A0A183T066"/>
<protein>
    <submittedName>
        <fullName evidence="6">Protein kinase domain-containing protein</fullName>
    </submittedName>
</protein>
<evidence type="ECO:0000256" key="2">
    <source>
        <dbReference type="ARBA" id="ARBA00022840"/>
    </source>
</evidence>
<name>A0A183T066_SCHSO</name>
<dbReference type="InterPro" id="IPR000719">
    <property type="entry name" value="Prot_kinase_dom"/>
</dbReference>
<feature type="domain" description="Protein kinase" evidence="3">
    <location>
        <begin position="32"/>
        <end position="182"/>
    </location>
</feature>
<evidence type="ECO:0000256" key="1">
    <source>
        <dbReference type="ARBA" id="ARBA00022741"/>
    </source>
</evidence>
<dbReference type="PANTHER" id="PTHR24346:SF75">
    <property type="entry name" value="AURORA KINASE"/>
    <property type="match status" value="1"/>
</dbReference>
<dbReference type="SUPFAM" id="SSF56112">
    <property type="entry name" value="Protein kinase-like (PK-like)"/>
    <property type="match status" value="1"/>
</dbReference>